<dbReference type="Gene3D" id="3.20.190.10">
    <property type="entry name" value="MutM-like, N-terminal"/>
    <property type="match status" value="1"/>
</dbReference>
<keyword evidence="8" id="KW-0862">Zinc</keyword>
<dbReference type="SMART" id="SM01232">
    <property type="entry name" value="H2TH"/>
    <property type="match status" value="1"/>
</dbReference>
<dbReference type="PANTHER" id="PTHR42697:SF3">
    <property type="entry name" value="ENDONUCLEASE 8 1"/>
    <property type="match status" value="1"/>
</dbReference>
<keyword evidence="5" id="KW-0227">DNA damage</keyword>
<dbReference type="InterPro" id="IPR012319">
    <property type="entry name" value="FPG_cat"/>
</dbReference>
<dbReference type="PROSITE" id="PS51068">
    <property type="entry name" value="FPG_CAT"/>
    <property type="match status" value="1"/>
</dbReference>
<evidence type="ECO:0000256" key="5">
    <source>
        <dbReference type="ARBA" id="ARBA00022763"/>
    </source>
</evidence>
<dbReference type="PROSITE" id="PS51066">
    <property type="entry name" value="ZF_FPG_2"/>
    <property type="match status" value="1"/>
</dbReference>
<dbReference type="GO" id="GO:0008270">
    <property type="term" value="F:zinc ion binding"/>
    <property type="evidence" value="ECO:0007669"/>
    <property type="project" value="UniProtKB-KW"/>
</dbReference>
<dbReference type="GeneID" id="98054608"/>
<keyword evidence="13 18" id="KW-0326">Glycosidase</keyword>
<dbReference type="Pfam" id="PF06831">
    <property type="entry name" value="H2TH"/>
    <property type="match status" value="1"/>
</dbReference>
<comment type="caution">
    <text evidence="18">The sequence shown here is derived from an EMBL/GenBank/DDBJ whole genome shotgun (WGS) entry which is preliminary data.</text>
</comment>
<protein>
    <recommendedName>
        <fullName evidence="3">DNA-(apurinic or apyrimidinic site) lyase</fullName>
        <ecNumber evidence="3">4.2.99.18</ecNumber>
    </recommendedName>
</protein>
<keyword evidence="6 15" id="KW-0863">Zinc-finger</keyword>
<evidence type="ECO:0000256" key="15">
    <source>
        <dbReference type="PROSITE-ProRule" id="PRU00391"/>
    </source>
</evidence>
<keyword evidence="4" id="KW-0479">Metal-binding</keyword>
<keyword evidence="7 18" id="KW-0378">Hydrolase</keyword>
<feature type="domain" description="Formamidopyrimidine-DNA glycosylase catalytic" evidence="17">
    <location>
        <begin position="2"/>
        <end position="105"/>
    </location>
</feature>
<evidence type="ECO:0000256" key="10">
    <source>
        <dbReference type="ARBA" id="ARBA00023204"/>
    </source>
</evidence>
<keyword evidence="11 18" id="KW-0456">Lyase</keyword>
<evidence type="ECO:0000256" key="8">
    <source>
        <dbReference type="ARBA" id="ARBA00022833"/>
    </source>
</evidence>
<dbReference type="SMART" id="SM00898">
    <property type="entry name" value="Fapy_DNA_glyco"/>
    <property type="match status" value="1"/>
</dbReference>
<dbReference type="InterPro" id="IPR035937">
    <property type="entry name" value="FPG_N"/>
</dbReference>
<evidence type="ECO:0000256" key="12">
    <source>
        <dbReference type="ARBA" id="ARBA00023268"/>
    </source>
</evidence>
<evidence type="ECO:0000256" key="2">
    <source>
        <dbReference type="ARBA" id="ARBA00009409"/>
    </source>
</evidence>
<dbReference type="SUPFAM" id="SSF57716">
    <property type="entry name" value="Glucocorticoid receptor-like (DNA-binding domain)"/>
    <property type="match status" value="1"/>
</dbReference>
<evidence type="ECO:0000313" key="19">
    <source>
        <dbReference type="Proteomes" id="UP000549695"/>
    </source>
</evidence>
<dbReference type="InterPro" id="IPR010979">
    <property type="entry name" value="Ribosomal_uS13-like_H2TH"/>
</dbReference>
<dbReference type="InterPro" id="IPR015887">
    <property type="entry name" value="DNA_glyclase_Znf_dom_DNA_BS"/>
</dbReference>
<dbReference type="Proteomes" id="UP000549695">
    <property type="component" value="Unassembled WGS sequence"/>
</dbReference>
<evidence type="ECO:0000259" key="16">
    <source>
        <dbReference type="PROSITE" id="PS51066"/>
    </source>
</evidence>
<reference evidence="18 19" key="1">
    <citation type="submission" date="2020-07" db="EMBL/GenBank/DDBJ databases">
        <title>Sequencing the genomes of 1000 actinobacteria strains.</title>
        <authorList>
            <person name="Klenk H.-P."/>
        </authorList>
    </citation>
    <scope>NUCLEOTIDE SEQUENCE [LARGE SCALE GENOMIC DNA]</scope>
    <source>
        <strain evidence="18 19">DSM 44749</strain>
    </source>
</reference>
<evidence type="ECO:0000256" key="1">
    <source>
        <dbReference type="ARBA" id="ARBA00001947"/>
    </source>
</evidence>
<dbReference type="EC" id="4.2.99.18" evidence="3"/>
<comment type="catalytic activity">
    <reaction evidence="14">
        <text>2'-deoxyribonucleotide-(2'-deoxyribose 5'-phosphate)-2'-deoxyribonucleotide-DNA = a 3'-end 2'-deoxyribonucleotide-(2,3-dehydro-2,3-deoxyribose 5'-phosphate)-DNA + a 5'-end 5'-phospho-2'-deoxyribonucleoside-DNA + H(+)</text>
        <dbReference type="Rhea" id="RHEA:66592"/>
        <dbReference type="Rhea" id="RHEA-COMP:13180"/>
        <dbReference type="Rhea" id="RHEA-COMP:16897"/>
        <dbReference type="Rhea" id="RHEA-COMP:17067"/>
        <dbReference type="ChEBI" id="CHEBI:15378"/>
        <dbReference type="ChEBI" id="CHEBI:136412"/>
        <dbReference type="ChEBI" id="CHEBI:157695"/>
        <dbReference type="ChEBI" id="CHEBI:167181"/>
        <dbReference type="EC" id="4.2.99.18"/>
    </reaction>
</comment>
<dbReference type="InterPro" id="IPR010663">
    <property type="entry name" value="Znf_FPG/IleRS"/>
</dbReference>
<dbReference type="GO" id="GO:0000703">
    <property type="term" value="F:oxidized pyrimidine nucleobase lesion DNA N-glycosylase activity"/>
    <property type="evidence" value="ECO:0007669"/>
    <property type="project" value="TreeGrafter"/>
</dbReference>
<accession>A0A852W6X6</accession>
<dbReference type="RefSeq" id="WP_179762381.1">
    <property type="nucleotide sequence ID" value="NZ_BAAAJZ010000007.1"/>
</dbReference>
<dbReference type="GO" id="GO:0006284">
    <property type="term" value="P:base-excision repair"/>
    <property type="evidence" value="ECO:0007669"/>
    <property type="project" value="InterPro"/>
</dbReference>
<sequence length="278" mass="31127">MPEGHTVHRLARLQRRRYAGRPVAVSSPQRRFTTGAEIVDGRVLVDVQAHGKHLFQHYGPDTTVHVHLGLWGRFPNRTLPQEPPRGQVRMRMVGETHYADLRGPAACELLDDVGMKELRARLGEDPLRDDADPARVRERFARSRVPLAALLMDQSVIAGIGNVFRAETLFRTGLDPMTPARDLDDRSFALLWDDLTEMLRDGERRGRIETLRPEHDPAQLAPPDRGAVCASVVYAYRRTGQPCLVCGAPIAHAEVRTRNLFWCPGCQAGGSARPLTER</sequence>
<keyword evidence="10" id="KW-0234">DNA repair</keyword>
<keyword evidence="18" id="KW-0255">Endonuclease</keyword>
<organism evidence="18 19">
    <name type="scientific">Pseudonocardia alni</name>
    <name type="common">Amycolata alni</name>
    <dbReference type="NCBI Taxonomy" id="33907"/>
    <lineage>
        <taxon>Bacteria</taxon>
        <taxon>Bacillati</taxon>
        <taxon>Actinomycetota</taxon>
        <taxon>Actinomycetes</taxon>
        <taxon>Pseudonocardiales</taxon>
        <taxon>Pseudonocardiaceae</taxon>
        <taxon>Pseudonocardia</taxon>
    </lineage>
</organism>
<dbReference type="CDD" id="cd08970">
    <property type="entry name" value="AcNei1_N"/>
    <property type="match status" value="1"/>
</dbReference>
<dbReference type="PANTHER" id="PTHR42697">
    <property type="entry name" value="ENDONUCLEASE 8"/>
    <property type="match status" value="1"/>
</dbReference>
<evidence type="ECO:0000256" key="6">
    <source>
        <dbReference type="ARBA" id="ARBA00022771"/>
    </source>
</evidence>
<evidence type="ECO:0000256" key="4">
    <source>
        <dbReference type="ARBA" id="ARBA00022723"/>
    </source>
</evidence>
<feature type="domain" description="FPG-type" evidence="16">
    <location>
        <begin position="234"/>
        <end position="268"/>
    </location>
</feature>
<dbReference type="EMBL" id="JACCCZ010000001">
    <property type="protein sequence ID" value="NYG04659.1"/>
    <property type="molecule type" value="Genomic_DNA"/>
</dbReference>
<gene>
    <name evidence="18" type="ORF">HDA37_004944</name>
</gene>
<evidence type="ECO:0000256" key="9">
    <source>
        <dbReference type="ARBA" id="ARBA00023125"/>
    </source>
</evidence>
<keyword evidence="9" id="KW-0238">DNA-binding</keyword>
<keyword evidence="12" id="KW-0511">Multifunctional enzyme</keyword>
<name>A0A852W6X6_PSEA5</name>
<dbReference type="FunFam" id="3.20.190.10:FF:000007">
    <property type="entry name" value="DNA glycosylase"/>
    <property type="match status" value="1"/>
</dbReference>
<evidence type="ECO:0000256" key="14">
    <source>
        <dbReference type="ARBA" id="ARBA00044632"/>
    </source>
</evidence>
<evidence type="ECO:0000256" key="3">
    <source>
        <dbReference type="ARBA" id="ARBA00012720"/>
    </source>
</evidence>
<evidence type="ECO:0000256" key="7">
    <source>
        <dbReference type="ARBA" id="ARBA00022801"/>
    </source>
</evidence>
<comment type="similarity">
    <text evidence="2">Belongs to the FPG family.</text>
</comment>
<dbReference type="PROSITE" id="PS01242">
    <property type="entry name" value="ZF_FPG_1"/>
    <property type="match status" value="1"/>
</dbReference>
<proteinExistence type="inferred from homology"/>
<evidence type="ECO:0000256" key="11">
    <source>
        <dbReference type="ARBA" id="ARBA00023239"/>
    </source>
</evidence>
<dbReference type="GO" id="GO:0003684">
    <property type="term" value="F:damaged DNA binding"/>
    <property type="evidence" value="ECO:0007669"/>
    <property type="project" value="InterPro"/>
</dbReference>
<dbReference type="Gene3D" id="1.10.8.50">
    <property type="match status" value="1"/>
</dbReference>
<dbReference type="SUPFAM" id="SSF81624">
    <property type="entry name" value="N-terminal domain of MutM-like DNA repair proteins"/>
    <property type="match status" value="1"/>
</dbReference>
<dbReference type="InterPro" id="IPR015886">
    <property type="entry name" value="H2TH_FPG"/>
</dbReference>
<dbReference type="Pfam" id="PF01149">
    <property type="entry name" value="Fapy_DNA_glyco"/>
    <property type="match status" value="1"/>
</dbReference>
<evidence type="ECO:0000256" key="13">
    <source>
        <dbReference type="ARBA" id="ARBA00023295"/>
    </source>
</evidence>
<keyword evidence="19" id="KW-1185">Reference proteome</keyword>
<dbReference type="AlphaFoldDB" id="A0A852W6X6"/>
<dbReference type="InterPro" id="IPR000214">
    <property type="entry name" value="Znf_DNA_glyclase/AP_lyase"/>
</dbReference>
<comment type="cofactor">
    <cofactor evidence="1">
        <name>Zn(2+)</name>
        <dbReference type="ChEBI" id="CHEBI:29105"/>
    </cofactor>
</comment>
<dbReference type="GO" id="GO:0140078">
    <property type="term" value="F:class I DNA-(apurinic or apyrimidinic site) endonuclease activity"/>
    <property type="evidence" value="ECO:0007669"/>
    <property type="project" value="UniProtKB-EC"/>
</dbReference>
<dbReference type="Pfam" id="PF06827">
    <property type="entry name" value="zf-FPG_IleRS"/>
    <property type="match status" value="1"/>
</dbReference>
<evidence type="ECO:0000259" key="17">
    <source>
        <dbReference type="PROSITE" id="PS51068"/>
    </source>
</evidence>
<dbReference type="SUPFAM" id="SSF46946">
    <property type="entry name" value="S13-like H2TH domain"/>
    <property type="match status" value="1"/>
</dbReference>
<keyword evidence="18" id="KW-0540">Nuclease</keyword>
<evidence type="ECO:0000313" key="18">
    <source>
        <dbReference type="EMBL" id="NYG04659.1"/>
    </source>
</evidence>